<protein>
    <recommendedName>
        <fullName evidence="4">RNase H type-1 domain-containing protein</fullName>
    </recommendedName>
</protein>
<dbReference type="EMBL" id="BGPR01013864">
    <property type="protein sequence ID" value="GBN62607.1"/>
    <property type="molecule type" value="Genomic_DNA"/>
</dbReference>
<comment type="caution">
    <text evidence="2">The sequence shown here is derived from an EMBL/GenBank/DDBJ whole genome shotgun (WGS) entry which is preliminary data.</text>
</comment>
<dbReference type="OrthoDB" id="411823at2759"/>
<proteinExistence type="predicted"/>
<evidence type="ECO:0000313" key="3">
    <source>
        <dbReference type="Proteomes" id="UP000499080"/>
    </source>
</evidence>
<dbReference type="Proteomes" id="UP000499080">
    <property type="component" value="Unassembled WGS sequence"/>
</dbReference>
<name>A0A4Y2QH55_ARAVE</name>
<evidence type="ECO:0008006" key="4">
    <source>
        <dbReference type="Google" id="ProtNLM"/>
    </source>
</evidence>
<evidence type="ECO:0000313" key="2">
    <source>
        <dbReference type="EMBL" id="GBN62607.1"/>
    </source>
</evidence>
<gene>
    <name evidence="2" type="ORF">AVEN_171068_1</name>
</gene>
<feature type="region of interest" description="Disordered" evidence="1">
    <location>
        <begin position="1"/>
        <end position="24"/>
    </location>
</feature>
<organism evidence="2 3">
    <name type="scientific">Araneus ventricosus</name>
    <name type="common">Orbweaver spider</name>
    <name type="synonym">Epeira ventricosa</name>
    <dbReference type="NCBI Taxonomy" id="182803"/>
    <lineage>
        <taxon>Eukaryota</taxon>
        <taxon>Metazoa</taxon>
        <taxon>Ecdysozoa</taxon>
        <taxon>Arthropoda</taxon>
        <taxon>Chelicerata</taxon>
        <taxon>Arachnida</taxon>
        <taxon>Araneae</taxon>
        <taxon>Araneomorphae</taxon>
        <taxon>Entelegynae</taxon>
        <taxon>Araneoidea</taxon>
        <taxon>Araneidae</taxon>
        <taxon>Araneus</taxon>
    </lineage>
</organism>
<accession>A0A4Y2QH55</accession>
<reference evidence="2 3" key="1">
    <citation type="journal article" date="2019" name="Sci. Rep.">
        <title>Orb-weaving spider Araneus ventricosus genome elucidates the spidroin gene catalogue.</title>
        <authorList>
            <person name="Kono N."/>
            <person name="Nakamura H."/>
            <person name="Ohtoshi R."/>
            <person name="Moran D.A.P."/>
            <person name="Shinohara A."/>
            <person name="Yoshida Y."/>
            <person name="Fujiwara M."/>
            <person name="Mori M."/>
            <person name="Tomita M."/>
            <person name="Arakawa K."/>
        </authorList>
    </citation>
    <scope>NUCLEOTIDE SEQUENCE [LARGE SCALE GENOMIC DNA]</scope>
</reference>
<sequence length="103" mass="11418">MKRTTPELAHLSSISHHTGGRSRGLDGVIDLFKLDKFEKLSEIPLNTRVLELRDKVQDSHFEVYTDGSKVNGGVGFSVCILHGEIQHKIICKKIGTPEHCLPG</sequence>
<keyword evidence="3" id="KW-1185">Reference proteome</keyword>
<evidence type="ECO:0000256" key="1">
    <source>
        <dbReference type="SAM" id="MobiDB-lite"/>
    </source>
</evidence>
<dbReference type="AlphaFoldDB" id="A0A4Y2QH55"/>